<evidence type="ECO:0000313" key="9">
    <source>
        <dbReference type="Proteomes" id="UP000006591"/>
    </source>
</evidence>
<dbReference type="SUPFAM" id="SSF55455">
    <property type="entry name" value="SRF-like"/>
    <property type="match status" value="1"/>
</dbReference>
<dbReference type="GO" id="GO:0005634">
    <property type="term" value="C:nucleus"/>
    <property type="evidence" value="ECO:0007669"/>
    <property type="project" value="UniProtKB-SubCell"/>
</dbReference>
<dbReference type="PROSITE" id="PS50066">
    <property type="entry name" value="MADS_BOX_2"/>
    <property type="match status" value="1"/>
</dbReference>
<sequence length="241" mass="24569">MKMEEDATYGKMQESLMEEARELSILCGVDVALLCAGGPGTGDGDGGGGGVGVGGGRSRLLHQYGGGGAGAARVHGRGDGGRDREAEGAALGLLDDGNAVNGDGGGPDLLHIPIQPGAPDSVVVPVISHAQPIASSTGADFADAPNGFLAMDVGGSLIKSATTRRSARPMGSSSGTPTMANLDQIHYLVGGSAFSIDALESPTLLVRCKTLRIAIQFMLPLRHGRFRANVPSNHRRTETKS</sequence>
<evidence type="ECO:0000259" key="7">
    <source>
        <dbReference type="PROSITE" id="PS50066"/>
    </source>
</evidence>
<dbReference type="EnsemblPlants" id="ONIVA10G11850.1">
    <property type="protein sequence ID" value="ONIVA10G11850.1"/>
    <property type="gene ID" value="ONIVA10G11850"/>
</dbReference>
<dbReference type="GO" id="GO:0003677">
    <property type="term" value="F:DNA binding"/>
    <property type="evidence" value="ECO:0007669"/>
    <property type="project" value="UniProtKB-KW"/>
</dbReference>
<dbReference type="Gene3D" id="3.40.1810.10">
    <property type="entry name" value="Transcription factor, MADS-box"/>
    <property type="match status" value="1"/>
</dbReference>
<comment type="subcellular location">
    <subcellularLocation>
        <location evidence="1">Nucleus</location>
    </subcellularLocation>
</comment>
<evidence type="ECO:0000313" key="8">
    <source>
        <dbReference type="EnsemblPlants" id="ONIVA10G11850.1"/>
    </source>
</evidence>
<feature type="region of interest" description="Disordered" evidence="6">
    <location>
        <begin position="66"/>
        <end position="85"/>
    </location>
</feature>
<keyword evidence="4" id="KW-0804">Transcription</keyword>
<organism evidence="8">
    <name type="scientific">Oryza nivara</name>
    <name type="common">Indian wild rice</name>
    <name type="synonym">Oryza sativa f. spontanea</name>
    <dbReference type="NCBI Taxonomy" id="4536"/>
    <lineage>
        <taxon>Eukaryota</taxon>
        <taxon>Viridiplantae</taxon>
        <taxon>Streptophyta</taxon>
        <taxon>Embryophyta</taxon>
        <taxon>Tracheophyta</taxon>
        <taxon>Spermatophyta</taxon>
        <taxon>Magnoliopsida</taxon>
        <taxon>Liliopsida</taxon>
        <taxon>Poales</taxon>
        <taxon>Poaceae</taxon>
        <taxon>BOP clade</taxon>
        <taxon>Oryzoideae</taxon>
        <taxon>Oryzeae</taxon>
        <taxon>Oryzinae</taxon>
        <taxon>Oryza</taxon>
    </lineage>
</organism>
<evidence type="ECO:0000256" key="2">
    <source>
        <dbReference type="ARBA" id="ARBA00023015"/>
    </source>
</evidence>
<dbReference type="AlphaFoldDB" id="A0A0E0IT08"/>
<dbReference type="InterPro" id="IPR002100">
    <property type="entry name" value="TF_MADSbox"/>
</dbReference>
<protein>
    <recommendedName>
        <fullName evidence="7">MADS-box domain-containing protein</fullName>
    </recommendedName>
</protein>
<keyword evidence="9" id="KW-1185">Reference proteome</keyword>
<feature type="compositionally biased region" description="Basic and acidic residues" evidence="6">
    <location>
        <begin position="76"/>
        <end position="85"/>
    </location>
</feature>
<dbReference type="STRING" id="4536.A0A0E0IT08"/>
<evidence type="ECO:0000256" key="4">
    <source>
        <dbReference type="ARBA" id="ARBA00023163"/>
    </source>
</evidence>
<dbReference type="Pfam" id="PF00319">
    <property type="entry name" value="SRF-TF"/>
    <property type="match status" value="1"/>
</dbReference>
<dbReference type="HOGENOM" id="CLU_1153260_0_0_1"/>
<dbReference type="GO" id="GO:0046983">
    <property type="term" value="F:protein dimerization activity"/>
    <property type="evidence" value="ECO:0007669"/>
    <property type="project" value="InterPro"/>
</dbReference>
<reference evidence="8" key="1">
    <citation type="submission" date="2015-04" db="UniProtKB">
        <authorList>
            <consortium name="EnsemblPlants"/>
        </authorList>
    </citation>
    <scope>IDENTIFICATION</scope>
    <source>
        <strain evidence="8">SL10</strain>
    </source>
</reference>
<feature type="domain" description="MADS-box" evidence="7">
    <location>
        <begin position="1"/>
        <end position="34"/>
    </location>
</feature>
<evidence type="ECO:0000256" key="3">
    <source>
        <dbReference type="ARBA" id="ARBA00023125"/>
    </source>
</evidence>
<keyword evidence="3" id="KW-0238">DNA-binding</keyword>
<dbReference type="Gramene" id="ONIVA10G11850.1">
    <property type="protein sequence ID" value="ONIVA10G11850.1"/>
    <property type="gene ID" value="ONIVA10G11850"/>
</dbReference>
<proteinExistence type="predicted"/>
<name>A0A0E0IT08_ORYNI</name>
<evidence type="ECO:0000256" key="6">
    <source>
        <dbReference type="SAM" id="MobiDB-lite"/>
    </source>
</evidence>
<evidence type="ECO:0000256" key="1">
    <source>
        <dbReference type="ARBA" id="ARBA00004123"/>
    </source>
</evidence>
<dbReference type="InterPro" id="IPR036879">
    <property type="entry name" value="TF_MADSbox_sf"/>
</dbReference>
<keyword evidence="5" id="KW-0539">Nucleus</keyword>
<dbReference type="Proteomes" id="UP000006591">
    <property type="component" value="Chromosome 10"/>
</dbReference>
<reference evidence="8" key="2">
    <citation type="submission" date="2018-04" db="EMBL/GenBank/DDBJ databases">
        <title>OnivRS2 (Oryza nivara Reference Sequence Version 2).</title>
        <authorList>
            <person name="Zhang J."/>
            <person name="Kudrna D."/>
            <person name="Lee S."/>
            <person name="Talag J."/>
            <person name="Rajasekar S."/>
            <person name="Welchert J."/>
            <person name="Hsing Y.-I."/>
            <person name="Wing R.A."/>
        </authorList>
    </citation>
    <scope>NUCLEOTIDE SEQUENCE [LARGE SCALE GENOMIC DNA]</scope>
</reference>
<keyword evidence="2" id="KW-0805">Transcription regulation</keyword>
<evidence type="ECO:0000256" key="5">
    <source>
        <dbReference type="ARBA" id="ARBA00023242"/>
    </source>
</evidence>
<accession>A0A0E0IT08</accession>